<dbReference type="KEGG" id="gtr:GLOTRDRAFT_135632"/>
<dbReference type="eggNOG" id="ENOG502RD48">
    <property type="taxonomic scope" value="Eukaryota"/>
</dbReference>
<evidence type="ECO:0000313" key="2">
    <source>
        <dbReference type="EMBL" id="EPQ61074.1"/>
    </source>
</evidence>
<proteinExistence type="predicted"/>
<dbReference type="Proteomes" id="UP000030669">
    <property type="component" value="Unassembled WGS sequence"/>
</dbReference>
<feature type="compositionally biased region" description="Low complexity" evidence="1">
    <location>
        <begin position="222"/>
        <end position="256"/>
    </location>
</feature>
<evidence type="ECO:0000256" key="1">
    <source>
        <dbReference type="SAM" id="MobiDB-lite"/>
    </source>
</evidence>
<evidence type="ECO:0000313" key="3">
    <source>
        <dbReference type="Proteomes" id="UP000030669"/>
    </source>
</evidence>
<dbReference type="RefSeq" id="XP_007861331.1">
    <property type="nucleotide sequence ID" value="XM_007863140.1"/>
</dbReference>
<dbReference type="EMBL" id="KB469296">
    <property type="protein sequence ID" value="EPQ61074.1"/>
    <property type="molecule type" value="Genomic_DNA"/>
</dbReference>
<dbReference type="GeneID" id="19303359"/>
<organism evidence="2 3">
    <name type="scientific">Gloeophyllum trabeum (strain ATCC 11539 / FP-39264 / Madison 617)</name>
    <name type="common">Brown rot fungus</name>
    <dbReference type="NCBI Taxonomy" id="670483"/>
    <lineage>
        <taxon>Eukaryota</taxon>
        <taxon>Fungi</taxon>
        <taxon>Dikarya</taxon>
        <taxon>Basidiomycota</taxon>
        <taxon>Agaricomycotina</taxon>
        <taxon>Agaricomycetes</taxon>
        <taxon>Gloeophyllales</taxon>
        <taxon>Gloeophyllaceae</taxon>
        <taxon>Gloeophyllum</taxon>
    </lineage>
</organism>
<keyword evidence="3" id="KW-1185">Reference proteome</keyword>
<reference evidence="2 3" key="1">
    <citation type="journal article" date="2012" name="Science">
        <title>The Paleozoic origin of enzymatic lignin decomposition reconstructed from 31 fungal genomes.</title>
        <authorList>
            <person name="Floudas D."/>
            <person name="Binder M."/>
            <person name="Riley R."/>
            <person name="Barry K."/>
            <person name="Blanchette R.A."/>
            <person name="Henrissat B."/>
            <person name="Martinez A.T."/>
            <person name="Otillar R."/>
            <person name="Spatafora J.W."/>
            <person name="Yadav J.S."/>
            <person name="Aerts A."/>
            <person name="Benoit I."/>
            <person name="Boyd A."/>
            <person name="Carlson A."/>
            <person name="Copeland A."/>
            <person name="Coutinho P.M."/>
            <person name="de Vries R.P."/>
            <person name="Ferreira P."/>
            <person name="Findley K."/>
            <person name="Foster B."/>
            <person name="Gaskell J."/>
            <person name="Glotzer D."/>
            <person name="Gorecki P."/>
            <person name="Heitman J."/>
            <person name="Hesse C."/>
            <person name="Hori C."/>
            <person name="Igarashi K."/>
            <person name="Jurgens J.A."/>
            <person name="Kallen N."/>
            <person name="Kersten P."/>
            <person name="Kohler A."/>
            <person name="Kuees U."/>
            <person name="Kumar T.K.A."/>
            <person name="Kuo A."/>
            <person name="LaButti K."/>
            <person name="Larrondo L.F."/>
            <person name="Lindquist E."/>
            <person name="Ling A."/>
            <person name="Lombard V."/>
            <person name="Lucas S."/>
            <person name="Lundell T."/>
            <person name="Martin R."/>
            <person name="McLaughlin D.J."/>
            <person name="Morgenstern I."/>
            <person name="Morin E."/>
            <person name="Murat C."/>
            <person name="Nagy L.G."/>
            <person name="Nolan M."/>
            <person name="Ohm R.A."/>
            <person name="Patyshakuliyeva A."/>
            <person name="Rokas A."/>
            <person name="Ruiz-Duenas F.J."/>
            <person name="Sabat G."/>
            <person name="Salamov A."/>
            <person name="Samejima M."/>
            <person name="Schmutz J."/>
            <person name="Slot J.C."/>
            <person name="St John F."/>
            <person name="Stenlid J."/>
            <person name="Sun H."/>
            <person name="Sun S."/>
            <person name="Syed K."/>
            <person name="Tsang A."/>
            <person name="Wiebenga A."/>
            <person name="Young D."/>
            <person name="Pisabarro A."/>
            <person name="Eastwood D.C."/>
            <person name="Martin F."/>
            <person name="Cullen D."/>
            <person name="Grigoriev I.V."/>
            <person name="Hibbett D.S."/>
        </authorList>
    </citation>
    <scope>NUCLEOTIDE SEQUENCE [LARGE SCALE GENOMIC DNA]</scope>
    <source>
        <strain evidence="2 3">ATCC 11539</strain>
    </source>
</reference>
<dbReference type="AlphaFoldDB" id="S7S557"/>
<name>S7S557_GLOTA</name>
<dbReference type="HOGENOM" id="CLU_760872_0_0_1"/>
<feature type="region of interest" description="Disordered" evidence="1">
    <location>
        <begin position="214"/>
        <end position="256"/>
    </location>
</feature>
<sequence>MTSVKTEWRPLLSNEHSLFDRIGARMCTLGLIPQGMQHASLLNILPMVYPLPSFEKDTWTFYPIKDVLCKHIVLEEQSLVEREAVTFAGQRDPGRPSYRDGYAQLPRMNTFDIHFRDDYTGPRAPSPFALPMRLHPPANTSLFSVSLAASVNLVVRMRTTVLAMMAAFLPQSATEQVRLGSYLMRLWDATPSSFRNLHRFRPDDLLPDLEQASGREAQDVASASPSTSASGSPTGNRSPSGSNSPGRPVSPPRSMRSAEMLKTTIPSSLMANGSLARSDEMKKAGALLSPLPTRNREYAIAAIKRFQREAAQILGEPQRWPDGAVSEDPPGHRPRCARFTSNEWAAVLQGIDLGGPLWYHNHVE</sequence>
<accession>S7S557</accession>
<gene>
    <name evidence="2" type="ORF">GLOTRDRAFT_135632</name>
</gene>
<protein>
    <submittedName>
        <fullName evidence="2">Uncharacterized protein</fullName>
    </submittedName>
</protein>
<dbReference type="OrthoDB" id="3251810at2759"/>